<feature type="transmembrane region" description="Helical" evidence="1">
    <location>
        <begin position="15"/>
        <end position="35"/>
    </location>
</feature>
<keyword evidence="3" id="KW-1185">Reference proteome</keyword>
<name>A0ABZ1HEX4_STRPH</name>
<feature type="transmembrane region" description="Helical" evidence="1">
    <location>
        <begin position="55"/>
        <end position="75"/>
    </location>
</feature>
<accession>A0ABZ1HEX4</accession>
<dbReference type="Proteomes" id="UP001340816">
    <property type="component" value="Chromosome"/>
</dbReference>
<evidence type="ECO:0000256" key="1">
    <source>
        <dbReference type="SAM" id="Phobius"/>
    </source>
</evidence>
<gene>
    <name evidence="2" type="ORF">OHB35_30060</name>
</gene>
<keyword evidence="1" id="KW-0472">Membrane</keyword>
<keyword evidence="1" id="KW-1133">Transmembrane helix</keyword>
<keyword evidence="1" id="KW-0812">Transmembrane</keyword>
<protein>
    <submittedName>
        <fullName evidence="2">Uncharacterized protein</fullName>
    </submittedName>
</protein>
<dbReference type="RefSeq" id="WP_266760409.1">
    <property type="nucleotide sequence ID" value="NZ_CP108134.1"/>
</dbReference>
<evidence type="ECO:0000313" key="2">
    <source>
        <dbReference type="EMBL" id="WSD17143.1"/>
    </source>
</evidence>
<sequence>MSGDGGRGFRARDGLGIAGMVIGAGALLLVALGTWKWFVRKSAPWVLDWPGGPWAVGAAFGLIMVAGSLGALRFSAVERGGSKPRRAGRVAGVSICGGLAFGAFMYVLGALPGKNCSSSRLGCEYIPGSGSALVSSVLTAAVVGWLAFRVASARAEAQAARERARMKKLRKKGKGKSRAAR</sequence>
<reference evidence="2 3" key="1">
    <citation type="submission" date="2022-10" db="EMBL/GenBank/DDBJ databases">
        <title>The complete genomes of actinobacterial strains from the NBC collection.</title>
        <authorList>
            <person name="Joergensen T.S."/>
            <person name="Alvarez Arevalo M."/>
            <person name="Sterndorff E.B."/>
            <person name="Faurdal D."/>
            <person name="Vuksanovic O."/>
            <person name="Mourched A.-S."/>
            <person name="Charusanti P."/>
            <person name="Shaw S."/>
            <person name="Blin K."/>
            <person name="Weber T."/>
        </authorList>
    </citation>
    <scope>NUCLEOTIDE SEQUENCE [LARGE SCALE GENOMIC DNA]</scope>
    <source>
        <strain evidence="2 3">NBC 01752</strain>
    </source>
</reference>
<feature type="transmembrane region" description="Helical" evidence="1">
    <location>
        <begin position="128"/>
        <end position="148"/>
    </location>
</feature>
<proteinExistence type="predicted"/>
<feature type="transmembrane region" description="Helical" evidence="1">
    <location>
        <begin position="87"/>
        <end position="108"/>
    </location>
</feature>
<dbReference type="EMBL" id="CP109135">
    <property type="protein sequence ID" value="WSD17143.1"/>
    <property type="molecule type" value="Genomic_DNA"/>
</dbReference>
<evidence type="ECO:0000313" key="3">
    <source>
        <dbReference type="Proteomes" id="UP001340816"/>
    </source>
</evidence>
<organism evidence="2 3">
    <name type="scientific">Streptomyces phaeochromogenes</name>
    <dbReference type="NCBI Taxonomy" id="1923"/>
    <lineage>
        <taxon>Bacteria</taxon>
        <taxon>Bacillati</taxon>
        <taxon>Actinomycetota</taxon>
        <taxon>Actinomycetes</taxon>
        <taxon>Kitasatosporales</taxon>
        <taxon>Streptomycetaceae</taxon>
        <taxon>Streptomyces</taxon>
        <taxon>Streptomyces phaeochromogenes group</taxon>
    </lineage>
</organism>